<reference evidence="2" key="1">
    <citation type="journal article" date="2024" name="Front. Bioeng. Biotechnol.">
        <title>Genome-scale model development and genomic sequencing of the oleaginous clade Lipomyces.</title>
        <authorList>
            <person name="Czajka J.J."/>
            <person name="Han Y."/>
            <person name="Kim J."/>
            <person name="Mondo S.J."/>
            <person name="Hofstad B.A."/>
            <person name="Robles A."/>
            <person name="Haridas S."/>
            <person name="Riley R."/>
            <person name="LaButti K."/>
            <person name="Pangilinan J."/>
            <person name="Andreopoulos W."/>
            <person name="Lipzen A."/>
            <person name="Yan J."/>
            <person name="Wang M."/>
            <person name="Ng V."/>
            <person name="Grigoriev I.V."/>
            <person name="Spatafora J.W."/>
            <person name="Magnuson J.K."/>
            <person name="Baker S.E."/>
            <person name="Pomraning K.R."/>
        </authorList>
    </citation>
    <scope>NUCLEOTIDE SEQUENCE [LARGE SCALE GENOMIC DNA]</scope>
    <source>
        <strain evidence="2">CBS 10300</strain>
    </source>
</reference>
<comment type="caution">
    <text evidence="1">The sequence shown here is derived from an EMBL/GenBank/DDBJ whole genome shotgun (WGS) entry which is preliminary data.</text>
</comment>
<protein>
    <submittedName>
        <fullName evidence="1">Uncharacterized protein</fullName>
    </submittedName>
</protein>
<evidence type="ECO:0000313" key="2">
    <source>
        <dbReference type="Proteomes" id="UP001489719"/>
    </source>
</evidence>
<sequence length="367" mass="40268">MLQDFRLHVYCHHSWLVIDIYYFMMVISSRPFLDTYLAVLESSKLVAYLSLFFAAVGLVNYASSGLKFIYLFLQLFVLSGKSLKKYGAGNGAWALITGASDGIGKEFSLQLAKKGFNVILVSRTESKLVDLASEIKEKYGAETKILPFDFAEGKSSDYTALAALIEPLDVTVLINNVGQSHSIPVPFAEVDDAELTNIVTINNLATLKVTKIVVPKLIAKKKGLILTMGSFGGLFPTPYLSVYSGSKAFLQHWSTSLAAELKPQGIDVELVLSYLVASAMSKIRKTSALIPSPKMFVASTLSSIGLQRGAQGRAATSTPYWSHAIFQFFVENTVGIWSSIVSSQNLQMHITIRKRALKKAEREKKGL</sequence>
<evidence type="ECO:0000313" key="1">
    <source>
        <dbReference type="EMBL" id="KAK9324508.1"/>
    </source>
</evidence>
<dbReference type="Proteomes" id="UP001489719">
    <property type="component" value="Unassembled WGS sequence"/>
</dbReference>
<proteinExistence type="predicted"/>
<keyword evidence="2" id="KW-1185">Reference proteome</keyword>
<accession>A0ACC3TTF9</accession>
<organism evidence="1 2">
    <name type="scientific">Lipomyces orientalis</name>
    <dbReference type="NCBI Taxonomy" id="1233043"/>
    <lineage>
        <taxon>Eukaryota</taxon>
        <taxon>Fungi</taxon>
        <taxon>Dikarya</taxon>
        <taxon>Ascomycota</taxon>
        <taxon>Saccharomycotina</taxon>
        <taxon>Lipomycetes</taxon>
        <taxon>Lipomycetales</taxon>
        <taxon>Lipomycetaceae</taxon>
        <taxon>Lipomyces</taxon>
    </lineage>
</organism>
<dbReference type="EMBL" id="MU970049">
    <property type="protein sequence ID" value="KAK9324508.1"/>
    <property type="molecule type" value="Genomic_DNA"/>
</dbReference>
<gene>
    <name evidence="1" type="ORF">V1517DRAFT_317204</name>
</gene>
<name>A0ACC3TTF9_9ASCO</name>